<name>A0A0L0SRR0_ALLM3</name>
<feature type="coiled-coil region" evidence="1">
    <location>
        <begin position="903"/>
        <end position="937"/>
    </location>
</feature>
<evidence type="ECO:0000256" key="2">
    <source>
        <dbReference type="SAM" id="MobiDB-lite"/>
    </source>
</evidence>
<protein>
    <recommendedName>
        <fullName evidence="5">Coiled-coil domain-containing protein 40</fullName>
    </recommendedName>
</protein>
<dbReference type="eggNOG" id="ENOG502QQ91">
    <property type="taxonomic scope" value="Eukaryota"/>
</dbReference>
<sequence length="1036" mass="115179">MADPAAPDGSLAGFSLPTGPDAEDLPSTTNAAPNTNPDDAPAPTDPDAPVTEDFGLPNLGLGASLAAIADDDVDDDATGQARRMIQAAMAKLDSSVFDAAAAPPIPEEDDAVGALDAAAAPAAPARAPRWGSSSGGELPAGDGGGVDGSDDVGSGPFADIMSAAAAAAGGDVDEDLAVMDPDNPLMRRVQDALTKQLATADEQLTLELREKEEDLRKSKVRREQVGVELYALQQQLAKAQSQLESAHQAYAVIKTHREKAEATAKSTRDKYTTHRDQLTKQQQALVARKGELEVLSRTLGQIQLFHEEMKGKLSTTRRVTLKAEEDLVKQEAEKRKQDLYIHQLTQRLEALKDQRSTLDAQIGDQKQDMVRLQETIQDANTEMEAIVFEKRQLLHQWKSSLISMQRRQDVLGQLEQAVFKEKERLLHMDNELAGFKHALAQVATENETLTMLHDKLGTESTLLSAQIKQLAERRDTLKHEYGVVQRSLDACEAELKQVAHHRQSLVNEVNALKKQLGTAQQKAVKVEREIAEQIQHELGLDKSMQGTLKDAKKLTQVIHDKEAMIAMTENQVAQTKIEAASMADTLAQRRRDLADLDAVIQTKNGTIEKYELEIRRGNDEMAKKQSEIDLLNKKLNQILQQSTDEAIGPMEAMIHNLTKSIAVKEKECWDLQQFWLRNQNELVVTAKKASDLAETIGNLRMRLTILSRKKAMLNQAFDAEEGEIKFHQRNIKALQNDMVKINTLLSRQTSVQADLEEGNLGVEQEFRFRLREAEMEAVRMEQQVRDLQTEKDRALGGLLDMERQIMLWEKKIQLAKETREALDPNIGAQEIKEMTLEIHRMELRLSNLEKLQEKLVTEMEKGVVRRETIALRSKLRGKGYTQATLTKAITDLGKQLKSTLTDLKDLDADMAAVQGALNRVRAQISDAHARLAALRDRHRVLVEEIVVLQDTKLAAFTTIAMLQKKAKRYQSVQEGKYAFAKADAGERHAELSKQLERLDKVDKALHTVVTDCPHELVGAGRSLDVFLTSARHFVSG</sequence>
<reference evidence="3 4" key="1">
    <citation type="submission" date="2009-11" db="EMBL/GenBank/DDBJ databases">
        <title>Annotation of Allomyces macrogynus ATCC 38327.</title>
        <authorList>
            <consortium name="The Broad Institute Genome Sequencing Platform"/>
            <person name="Russ C."/>
            <person name="Cuomo C."/>
            <person name="Burger G."/>
            <person name="Gray M.W."/>
            <person name="Holland P.W.H."/>
            <person name="King N."/>
            <person name="Lang F.B.F."/>
            <person name="Roger A.J."/>
            <person name="Ruiz-Trillo I."/>
            <person name="Young S.K."/>
            <person name="Zeng Q."/>
            <person name="Gargeya S."/>
            <person name="Fitzgerald M."/>
            <person name="Haas B."/>
            <person name="Abouelleil A."/>
            <person name="Alvarado L."/>
            <person name="Arachchi H.M."/>
            <person name="Berlin A."/>
            <person name="Chapman S.B."/>
            <person name="Gearin G."/>
            <person name="Goldberg J."/>
            <person name="Griggs A."/>
            <person name="Gujja S."/>
            <person name="Hansen M."/>
            <person name="Heiman D."/>
            <person name="Howarth C."/>
            <person name="Larimer J."/>
            <person name="Lui A."/>
            <person name="MacDonald P.J.P."/>
            <person name="McCowen C."/>
            <person name="Montmayeur A."/>
            <person name="Murphy C."/>
            <person name="Neiman D."/>
            <person name="Pearson M."/>
            <person name="Priest M."/>
            <person name="Roberts A."/>
            <person name="Saif S."/>
            <person name="Shea T."/>
            <person name="Sisk P."/>
            <person name="Stolte C."/>
            <person name="Sykes S."/>
            <person name="Wortman J."/>
            <person name="Nusbaum C."/>
            <person name="Birren B."/>
        </authorList>
    </citation>
    <scope>NUCLEOTIDE SEQUENCE [LARGE SCALE GENOMIC DNA]</scope>
    <source>
        <strain evidence="3 4">ATCC 38327</strain>
    </source>
</reference>
<dbReference type="EMBL" id="GG745347">
    <property type="protein sequence ID" value="KNE65248.1"/>
    <property type="molecule type" value="Genomic_DNA"/>
</dbReference>
<dbReference type="InterPro" id="IPR037386">
    <property type="entry name" value="CCDC40"/>
</dbReference>
<feature type="region of interest" description="Disordered" evidence="2">
    <location>
        <begin position="123"/>
        <end position="154"/>
    </location>
</feature>
<dbReference type="OrthoDB" id="188741at2759"/>
<feature type="coiled-coil region" evidence="1">
    <location>
        <begin position="717"/>
        <end position="858"/>
    </location>
</feature>
<dbReference type="AlphaFoldDB" id="A0A0L0SRR0"/>
<feature type="coiled-coil region" evidence="1">
    <location>
        <begin position="341"/>
        <end position="382"/>
    </location>
</feature>
<feature type="compositionally biased region" description="Low complexity" evidence="2">
    <location>
        <begin position="28"/>
        <end position="49"/>
    </location>
</feature>
<evidence type="ECO:0000313" key="3">
    <source>
        <dbReference type="EMBL" id="KNE65248.1"/>
    </source>
</evidence>
<dbReference type="Gene3D" id="1.10.287.1490">
    <property type="match status" value="1"/>
</dbReference>
<dbReference type="PANTHER" id="PTHR16275:SF8">
    <property type="entry name" value="COILED-COIL DOMAIN-CONTAINING PROTEIN 40"/>
    <property type="match status" value="1"/>
</dbReference>
<dbReference type="Pfam" id="PF08647">
    <property type="entry name" value="BRE1"/>
    <property type="match status" value="1"/>
</dbReference>
<accession>A0A0L0SRR0</accession>
<gene>
    <name evidence="3" type="ORF">AMAG_10893</name>
</gene>
<dbReference type="VEuPathDB" id="FungiDB:AMAG_10893"/>
<dbReference type="OMA" id="YIVRHQY"/>
<dbReference type="Proteomes" id="UP000054350">
    <property type="component" value="Unassembled WGS sequence"/>
</dbReference>
<proteinExistence type="predicted"/>
<feature type="region of interest" description="Disordered" evidence="2">
    <location>
        <begin position="1"/>
        <end position="57"/>
    </location>
</feature>
<keyword evidence="1" id="KW-0175">Coiled coil</keyword>
<evidence type="ECO:0008006" key="5">
    <source>
        <dbReference type="Google" id="ProtNLM"/>
    </source>
</evidence>
<dbReference type="STRING" id="578462.A0A0L0SRR0"/>
<keyword evidence="4" id="KW-1185">Reference proteome</keyword>
<dbReference type="GO" id="GO:0035082">
    <property type="term" value="P:axoneme assembly"/>
    <property type="evidence" value="ECO:0007669"/>
    <property type="project" value="InterPro"/>
</dbReference>
<feature type="coiled-coil region" evidence="1">
    <location>
        <begin position="495"/>
        <end position="529"/>
    </location>
</feature>
<feature type="coiled-coil region" evidence="1">
    <location>
        <begin position="607"/>
        <end position="641"/>
    </location>
</feature>
<organism evidence="3 4">
    <name type="scientific">Allomyces macrogynus (strain ATCC 38327)</name>
    <name type="common">Allomyces javanicus var. macrogynus</name>
    <dbReference type="NCBI Taxonomy" id="578462"/>
    <lineage>
        <taxon>Eukaryota</taxon>
        <taxon>Fungi</taxon>
        <taxon>Fungi incertae sedis</taxon>
        <taxon>Blastocladiomycota</taxon>
        <taxon>Blastocladiomycetes</taxon>
        <taxon>Blastocladiales</taxon>
        <taxon>Blastocladiaceae</taxon>
        <taxon>Allomyces</taxon>
    </lineage>
</organism>
<dbReference type="GO" id="GO:0005737">
    <property type="term" value="C:cytoplasm"/>
    <property type="evidence" value="ECO:0007669"/>
    <property type="project" value="TreeGrafter"/>
</dbReference>
<reference evidence="4" key="2">
    <citation type="submission" date="2009-11" db="EMBL/GenBank/DDBJ databases">
        <title>The Genome Sequence of Allomyces macrogynus strain ATCC 38327.</title>
        <authorList>
            <consortium name="The Broad Institute Genome Sequencing Platform"/>
            <person name="Russ C."/>
            <person name="Cuomo C."/>
            <person name="Shea T."/>
            <person name="Young S.K."/>
            <person name="Zeng Q."/>
            <person name="Koehrsen M."/>
            <person name="Haas B."/>
            <person name="Borodovsky M."/>
            <person name="Guigo R."/>
            <person name="Alvarado L."/>
            <person name="Berlin A."/>
            <person name="Borenstein D."/>
            <person name="Chen Z."/>
            <person name="Engels R."/>
            <person name="Freedman E."/>
            <person name="Gellesch M."/>
            <person name="Goldberg J."/>
            <person name="Griggs A."/>
            <person name="Gujja S."/>
            <person name="Heiman D."/>
            <person name="Hepburn T."/>
            <person name="Howarth C."/>
            <person name="Jen D."/>
            <person name="Larson L."/>
            <person name="Lewis B."/>
            <person name="Mehta T."/>
            <person name="Park D."/>
            <person name="Pearson M."/>
            <person name="Roberts A."/>
            <person name="Saif S."/>
            <person name="Shenoy N."/>
            <person name="Sisk P."/>
            <person name="Stolte C."/>
            <person name="Sykes S."/>
            <person name="Walk T."/>
            <person name="White J."/>
            <person name="Yandava C."/>
            <person name="Burger G."/>
            <person name="Gray M.W."/>
            <person name="Holland P.W.H."/>
            <person name="King N."/>
            <person name="Lang F.B.F."/>
            <person name="Roger A.J."/>
            <person name="Ruiz-Trillo I."/>
            <person name="Lander E."/>
            <person name="Nusbaum C."/>
        </authorList>
    </citation>
    <scope>NUCLEOTIDE SEQUENCE [LARGE SCALE GENOMIC DNA]</scope>
    <source>
        <strain evidence="4">ATCC 38327</strain>
    </source>
</reference>
<evidence type="ECO:0000256" key="1">
    <source>
        <dbReference type="SAM" id="Coils"/>
    </source>
</evidence>
<evidence type="ECO:0000313" key="4">
    <source>
        <dbReference type="Proteomes" id="UP000054350"/>
    </source>
</evidence>
<dbReference type="PANTHER" id="PTHR16275">
    <property type="entry name" value="COILED-COIL DOMAIN-CONTAINING PROTEIN 40"/>
    <property type="match status" value="1"/>
</dbReference>